<dbReference type="PANTHER" id="PTHR24353:SF37">
    <property type="entry name" value="CAMP-DEPENDENT PROTEIN KINASE CATALYTIC SUBUNIT PRKX"/>
    <property type="match status" value="1"/>
</dbReference>
<dbReference type="Pfam" id="PF00069">
    <property type="entry name" value="Pkinase"/>
    <property type="match status" value="1"/>
</dbReference>
<organism evidence="10 11">
    <name type="scientific">Spraguea lophii (strain 42_110)</name>
    <name type="common">Microsporidian parasite</name>
    <dbReference type="NCBI Taxonomy" id="1358809"/>
    <lineage>
        <taxon>Eukaryota</taxon>
        <taxon>Fungi</taxon>
        <taxon>Fungi incertae sedis</taxon>
        <taxon>Microsporidia</taxon>
        <taxon>Spragueidae</taxon>
        <taxon>Spraguea</taxon>
    </lineage>
</organism>
<dbReference type="VEuPathDB" id="MicrosporidiaDB:SLOPH_1499"/>
<evidence type="ECO:0000256" key="5">
    <source>
        <dbReference type="ARBA" id="ARBA00022777"/>
    </source>
</evidence>
<dbReference type="OrthoDB" id="347657at2759"/>
<keyword evidence="3" id="KW-0808">Transferase</keyword>
<dbReference type="GO" id="GO:0005524">
    <property type="term" value="F:ATP binding"/>
    <property type="evidence" value="ECO:0007669"/>
    <property type="project" value="UniProtKB-KW"/>
</dbReference>
<dbReference type="STRING" id="1358809.S7W9N8"/>
<evidence type="ECO:0000256" key="3">
    <source>
        <dbReference type="ARBA" id="ARBA00022679"/>
    </source>
</evidence>
<evidence type="ECO:0000256" key="1">
    <source>
        <dbReference type="ARBA" id="ARBA00012444"/>
    </source>
</evidence>
<dbReference type="InterPro" id="IPR011009">
    <property type="entry name" value="Kinase-like_dom_sf"/>
</dbReference>
<dbReference type="PROSITE" id="PS50011">
    <property type="entry name" value="PROTEIN_KINASE_DOM"/>
    <property type="match status" value="1"/>
</dbReference>
<dbReference type="EMBL" id="ATCN01000175">
    <property type="protein sequence ID" value="EPR79630.1"/>
    <property type="molecule type" value="Genomic_DNA"/>
</dbReference>
<evidence type="ECO:0000313" key="11">
    <source>
        <dbReference type="Proteomes" id="UP000014978"/>
    </source>
</evidence>
<sequence length="119" mass="14033">MNTNNGTAMYIPPDFFHFNLCHKPYGDWWAFGITIYQIIENQYPFLVKEKMCDIPINLSNEDFRGFTRDIDNNLKDLIKKLLEVDINKRLGVGNNGTKDILKHAFFKNTNAKKLYRKEK</sequence>
<proteinExistence type="predicted"/>
<dbReference type="AlphaFoldDB" id="S7W9N8"/>
<keyword evidence="6" id="KW-0067">ATP-binding</keyword>
<evidence type="ECO:0000256" key="8">
    <source>
        <dbReference type="ARBA" id="ARBA00047454"/>
    </source>
</evidence>
<feature type="domain" description="Protein kinase" evidence="9">
    <location>
        <begin position="1"/>
        <end position="106"/>
    </location>
</feature>
<keyword evidence="5 10" id="KW-0418">Kinase</keyword>
<accession>S7W9N8</accession>
<dbReference type="Proteomes" id="UP000014978">
    <property type="component" value="Unassembled WGS sequence"/>
</dbReference>
<evidence type="ECO:0000256" key="7">
    <source>
        <dbReference type="ARBA" id="ARBA00047292"/>
    </source>
</evidence>
<comment type="catalytic activity">
    <reaction evidence="7">
        <text>L-threonyl-[protein] + ATP = O-phospho-L-threonyl-[protein] + ADP + H(+)</text>
        <dbReference type="Rhea" id="RHEA:46608"/>
        <dbReference type="Rhea" id="RHEA-COMP:11060"/>
        <dbReference type="Rhea" id="RHEA-COMP:11605"/>
        <dbReference type="ChEBI" id="CHEBI:15378"/>
        <dbReference type="ChEBI" id="CHEBI:30013"/>
        <dbReference type="ChEBI" id="CHEBI:30616"/>
        <dbReference type="ChEBI" id="CHEBI:61977"/>
        <dbReference type="ChEBI" id="CHEBI:456216"/>
        <dbReference type="EC" id="2.7.11.11"/>
    </reaction>
</comment>
<dbReference type="Gene3D" id="1.10.510.10">
    <property type="entry name" value="Transferase(Phosphotransferase) domain 1"/>
    <property type="match status" value="1"/>
</dbReference>
<evidence type="ECO:0000313" key="10">
    <source>
        <dbReference type="EMBL" id="EPR79630.1"/>
    </source>
</evidence>
<keyword evidence="4" id="KW-0547">Nucleotide-binding</keyword>
<dbReference type="InterPro" id="IPR000719">
    <property type="entry name" value="Prot_kinase_dom"/>
</dbReference>
<keyword evidence="2" id="KW-0723">Serine/threonine-protein kinase</keyword>
<dbReference type="InParanoid" id="S7W9N8"/>
<dbReference type="PANTHER" id="PTHR24353">
    <property type="entry name" value="CYCLIC NUCLEOTIDE-DEPENDENT PROTEIN KINASE"/>
    <property type="match status" value="1"/>
</dbReference>
<comment type="caution">
    <text evidence="10">The sequence shown here is derived from an EMBL/GenBank/DDBJ whole genome shotgun (WGS) entry which is preliminary data.</text>
</comment>
<evidence type="ECO:0000259" key="9">
    <source>
        <dbReference type="PROSITE" id="PS50011"/>
    </source>
</evidence>
<protein>
    <recommendedName>
        <fullName evidence="1">cAMP-dependent protein kinase</fullName>
        <ecNumber evidence="1">2.7.11.11</ecNumber>
    </recommendedName>
</protein>
<gene>
    <name evidence="10" type="ORF">SLOPH_1499</name>
</gene>
<evidence type="ECO:0000256" key="2">
    <source>
        <dbReference type="ARBA" id="ARBA00022527"/>
    </source>
</evidence>
<dbReference type="EC" id="2.7.11.11" evidence="1"/>
<dbReference type="HOGENOM" id="CLU_2062980_0_0_1"/>
<reference evidence="11" key="1">
    <citation type="journal article" date="2013" name="PLoS Genet.">
        <title>The genome of Spraguea lophii and the basis of host-microsporidian interactions.</title>
        <authorList>
            <person name="Campbell S.E."/>
            <person name="Williams T.A."/>
            <person name="Yousuf A."/>
            <person name="Soanes D.M."/>
            <person name="Paszkiewicz K.H."/>
            <person name="Williams B.A.P."/>
        </authorList>
    </citation>
    <scope>NUCLEOTIDE SEQUENCE [LARGE SCALE GENOMIC DNA]</scope>
    <source>
        <strain evidence="11">42_110</strain>
    </source>
</reference>
<name>S7W9N8_SPRLO</name>
<dbReference type="SUPFAM" id="SSF56112">
    <property type="entry name" value="Protein kinase-like (PK-like)"/>
    <property type="match status" value="1"/>
</dbReference>
<comment type="catalytic activity">
    <reaction evidence="8">
        <text>L-seryl-[protein] + ATP = O-phospho-L-seryl-[protein] + ADP + H(+)</text>
        <dbReference type="Rhea" id="RHEA:17989"/>
        <dbReference type="Rhea" id="RHEA-COMP:9863"/>
        <dbReference type="Rhea" id="RHEA-COMP:11604"/>
        <dbReference type="ChEBI" id="CHEBI:15378"/>
        <dbReference type="ChEBI" id="CHEBI:29999"/>
        <dbReference type="ChEBI" id="CHEBI:30616"/>
        <dbReference type="ChEBI" id="CHEBI:83421"/>
        <dbReference type="ChEBI" id="CHEBI:456216"/>
        <dbReference type="EC" id="2.7.11.11"/>
    </reaction>
</comment>
<evidence type="ECO:0000256" key="4">
    <source>
        <dbReference type="ARBA" id="ARBA00022741"/>
    </source>
</evidence>
<dbReference type="GO" id="GO:0004691">
    <property type="term" value="F:cAMP-dependent protein kinase activity"/>
    <property type="evidence" value="ECO:0007669"/>
    <property type="project" value="UniProtKB-EC"/>
</dbReference>
<dbReference type="GO" id="GO:0005952">
    <property type="term" value="C:cAMP-dependent protein kinase complex"/>
    <property type="evidence" value="ECO:0007669"/>
    <property type="project" value="TreeGrafter"/>
</dbReference>
<evidence type="ECO:0000256" key="6">
    <source>
        <dbReference type="ARBA" id="ARBA00022840"/>
    </source>
</evidence>
<keyword evidence="11" id="KW-1185">Reference proteome</keyword>